<feature type="domain" description="SLH" evidence="8">
    <location>
        <begin position="1634"/>
        <end position="1686"/>
    </location>
</feature>
<evidence type="ECO:0000256" key="6">
    <source>
        <dbReference type="SAM" id="MobiDB-lite"/>
    </source>
</evidence>
<evidence type="ECO:0000256" key="2">
    <source>
        <dbReference type="ARBA" id="ARBA00022737"/>
    </source>
</evidence>
<evidence type="ECO:0000256" key="4">
    <source>
        <dbReference type="ARBA" id="ARBA00023277"/>
    </source>
</evidence>
<dbReference type="SUPFAM" id="SSF81296">
    <property type="entry name" value="E set domains"/>
    <property type="match status" value="1"/>
</dbReference>
<evidence type="ECO:0000313" key="9">
    <source>
        <dbReference type="EMBL" id="MFD0870282.1"/>
    </source>
</evidence>
<dbReference type="Pfam" id="PF13290">
    <property type="entry name" value="CHB_HEX_C_1"/>
    <property type="match status" value="1"/>
</dbReference>
<name>A0ABW3D9X9_9BACL</name>
<keyword evidence="3" id="KW-0136">Cellulose degradation</keyword>
<accession>A0ABW3D9X9</accession>
<dbReference type="Pfam" id="PF12733">
    <property type="entry name" value="Cadherin-like"/>
    <property type="match status" value="2"/>
</dbReference>
<dbReference type="RefSeq" id="WP_379288891.1">
    <property type="nucleotide sequence ID" value="NZ_JBHTIU010000042.1"/>
</dbReference>
<keyword evidence="4" id="KW-0119">Carbohydrate metabolism</keyword>
<organism evidence="9 10">
    <name type="scientific">Paenibacillus residui</name>
    <dbReference type="NCBI Taxonomy" id="629724"/>
    <lineage>
        <taxon>Bacteria</taxon>
        <taxon>Bacillati</taxon>
        <taxon>Bacillota</taxon>
        <taxon>Bacilli</taxon>
        <taxon>Bacillales</taxon>
        <taxon>Paenibacillaceae</taxon>
        <taxon>Paenibacillus</taxon>
    </lineage>
</organism>
<keyword evidence="1" id="KW-0732">Signal</keyword>
<evidence type="ECO:0000259" key="8">
    <source>
        <dbReference type="PROSITE" id="PS51272"/>
    </source>
</evidence>
<dbReference type="InterPro" id="IPR009091">
    <property type="entry name" value="RCC1/BLIP-II"/>
</dbReference>
<keyword evidence="2" id="KW-0677">Repeat</keyword>
<dbReference type="Pfam" id="PF03442">
    <property type="entry name" value="CBM_X2"/>
    <property type="match status" value="2"/>
</dbReference>
<evidence type="ECO:0000256" key="1">
    <source>
        <dbReference type="ARBA" id="ARBA00022729"/>
    </source>
</evidence>
<dbReference type="Proteomes" id="UP001597120">
    <property type="component" value="Unassembled WGS sequence"/>
</dbReference>
<feature type="domain" description="SLH" evidence="8">
    <location>
        <begin position="1572"/>
        <end position="1632"/>
    </location>
</feature>
<keyword evidence="5" id="KW-0624">Polysaccharide degradation</keyword>
<dbReference type="InterPro" id="IPR036116">
    <property type="entry name" value="FN3_sf"/>
</dbReference>
<dbReference type="InterPro" id="IPR001119">
    <property type="entry name" value="SLH_dom"/>
</dbReference>
<dbReference type="Pfam" id="PF00041">
    <property type="entry name" value="fn3"/>
    <property type="match status" value="2"/>
</dbReference>
<feature type="region of interest" description="Disordered" evidence="6">
    <location>
        <begin position="1207"/>
        <end position="1226"/>
    </location>
</feature>
<feature type="domain" description="Fibronectin type-III" evidence="7">
    <location>
        <begin position="925"/>
        <end position="1026"/>
    </location>
</feature>
<dbReference type="PROSITE" id="PS00626">
    <property type="entry name" value="RCC1_2"/>
    <property type="match status" value="12"/>
</dbReference>
<gene>
    <name evidence="9" type="ORF">ACFQ03_14070</name>
</gene>
<dbReference type="PANTHER" id="PTHR22870">
    <property type="entry name" value="REGULATOR OF CHROMOSOME CONDENSATION"/>
    <property type="match status" value="1"/>
</dbReference>
<protein>
    <submittedName>
        <fullName evidence="9">X2-like carbohydrate binding domain-containing protein</fullName>
    </submittedName>
</protein>
<dbReference type="InterPro" id="IPR003961">
    <property type="entry name" value="FN3_dom"/>
</dbReference>
<comment type="caution">
    <text evidence="9">The sequence shown here is derived from an EMBL/GenBank/DDBJ whole genome shotgun (WGS) entry which is preliminary data.</text>
</comment>
<dbReference type="InterPro" id="IPR051210">
    <property type="entry name" value="Ub_ligase/GEF_domain"/>
</dbReference>
<dbReference type="InterPro" id="IPR059177">
    <property type="entry name" value="GH29D-like_dom"/>
</dbReference>
<dbReference type="CDD" id="cd00063">
    <property type="entry name" value="FN3"/>
    <property type="match status" value="2"/>
</dbReference>
<dbReference type="Gene3D" id="2.130.10.30">
    <property type="entry name" value="Regulator of chromosome condensation 1/beta-lactamase-inhibitor protein II"/>
    <property type="match status" value="4"/>
</dbReference>
<evidence type="ECO:0000256" key="5">
    <source>
        <dbReference type="ARBA" id="ARBA00023326"/>
    </source>
</evidence>
<dbReference type="PROSITE" id="PS51272">
    <property type="entry name" value="SLH"/>
    <property type="match status" value="3"/>
</dbReference>
<dbReference type="InterPro" id="IPR005102">
    <property type="entry name" value="Carbo-bd_X2"/>
</dbReference>
<dbReference type="InterPro" id="IPR058923">
    <property type="entry name" value="RCC1-like_dom"/>
</dbReference>
<dbReference type="EMBL" id="JBHTIU010000042">
    <property type="protein sequence ID" value="MFD0870282.1"/>
    <property type="molecule type" value="Genomic_DNA"/>
</dbReference>
<feature type="domain" description="Fibronectin type-III" evidence="7">
    <location>
        <begin position="1297"/>
        <end position="1391"/>
    </location>
</feature>
<feature type="domain" description="SLH" evidence="8">
    <location>
        <begin position="1508"/>
        <end position="1571"/>
    </location>
</feature>
<dbReference type="Gene3D" id="2.60.40.10">
    <property type="entry name" value="Immunoglobulins"/>
    <property type="match status" value="3"/>
</dbReference>
<dbReference type="PRINTS" id="PR00633">
    <property type="entry name" value="RCCNDNSATION"/>
</dbReference>
<dbReference type="SUPFAM" id="SSF50985">
    <property type="entry name" value="RCC1/BLIP-II"/>
    <property type="match status" value="3"/>
</dbReference>
<evidence type="ECO:0000313" key="10">
    <source>
        <dbReference type="Proteomes" id="UP001597120"/>
    </source>
</evidence>
<dbReference type="PROSITE" id="PS50012">
    <property type="entry name" value="RCC1_3"/>
    <property type="match status" value="14"/>
</dbReference>
<dbReference type="Pfam" id="PF25390">
    <property type="entry name" value="WD40_RLD"/>
    <property type="match status" value="2"/>
</dbReference>
<dbReference type="PROSITE" id="PS50853">
    <property type="entry name" value="FN3"/>
    <property type="match status" value="2"/>
</dbReference>
<evidence type="ECO:0000256" key="3">
    <source>
        <dbReference type="ARBA" id="ARBA00023001"/>
    </source>
</evidence>
<dbReference type="SMART" id="SM00060">
    <property type="entry name" value="FN3"/>
    <property type="match status" value="2"/>
</dbReference>
<dbReference type="Pfam" id="PF00395">
    <property type="entry name" value="SLH"/>
    <property type="match status" value="3"/>
</dbReference>
<sequence length="1686" mass="178568">MKLCIALLLIQSFLITVPYDNVSAKESETNANLVSVFSFGMGMYGKLGHGDTANQLAPKKIEGLSDIQAIAAGTNHSLALTKSGDVYSFGFGLFGRLGHGDTDSQLQLEPKKIEGLSDIQAIAAGDFHSLALTKSGDVYSFGNGTSGLGHGNTEDQSTPKKIESLSDVQAIAAGGNHSLALTKSGEVYSFGMGNSGRLGHGDTDSQLEPKKIEDLSDIQAIAAGGNHSLALTKSGDVYSFGWGLHGQLGHGDTENQLTPKKIEDLSDIQAVAAGANHSLALTKSGEVYSFGRGNTGQLGHGDTDDQLTPKKIEGLKDIQVIAAGDFHSLALTKSGDVYSFGNGTSGLGHGDTANQLEPKKIEGLTDIQAIAAGANHSLALAVEEQDSTIDPDEASFDKNILNQRDITVTMELNGNTLIDITNGTTSLLKGTDYNVTDNIVTITKEYLVNLPIGTTKLVFTFSAGSDATLSVTVSESTPVPGVFSFGLSDYGQLGHGDTDDQLTPKKIEGLSDIQAIAAGGKHSLALTKSGDVYSFGYGTYGRLGHGDREDQLTPKKIESLSDIQAIAAGTFHSLALTKSGDVYSFGRGRYGQLGHDNTEDQFTPKKIEGLSDIQAIAAGDNHSLALTKSGDVYSFGYGRYGQLGHGNTDGQLITPKKIEGLSDVQAIAAGDNHSLALTKSGDVYSFGRGRYGQLGHDNTEDQLKPKKIEGLSDIQAITAGDDHSLALTKSGELYSFGRGDSGQLGHGDTDDQPTPKKIEGLSDIQAIAAGGKHSLALTKSGDVYSFGYGTYGQLGHDDTANQLTPKKIESLSDIQAIAAGNYHSLALIIEAKQDSTIHPDEASFDKNILKQREIAVTMELNGNTLIDITNDTTSLSKGTDYIVNGNIVTITKEYLANLPIGTTTLIFTFSAGSDATLSIAVSDSTPVPPTGLQATAGDGKVELSWTAIDAVDGYNVYRQEADEGTPPVADRWMVDNDKGPVTGTSYTVDHLTAGKLYWFAVTTVKDEMESGYSESTSETPYTTVAAVASPGAIEVGKGVAPEKLEAYLPEHIQIQLTSLPVTMDAGVQWDLEHADYNPDQAGVYAVTGELQLPGYVRNPQRLQAEMAVHVRPNTNARLSGITLNGEPLAPFDPDIYTYDVSVPYATEQVIVTAATDDPAANYEVVSEVVRGEVQPLKVGLNRIDILVTAEDQQEQVTYTLHVKRLSQEAEPEQVSKPVAEPSGGAVPAGTMVTLSTTMEGATVYYTTDGSTPSRSSVEYTAPIEVTTEMTLKAIAVKEGMLDSEVLEEQYTIATIPAPANLTASAADRSVTLKWDAVTGTGSVTYAVYQAEGTSVPVDPANWKLIQSNVSANSYNVTGLTNGTTYAFVVKAITVKGASDFSNVAIATPRAPGGNSGSGGGGGGRVLSNNADLADLQVWVEGKLLKLSPSFTSGTTEYTARTEGERIEIVVKEAHSAAKVIWKGKVFTDSIQVDLEEGDNTIELTVQAENGTKKTYTLTIYREMPKPNEPVIAFTDIDGHWAEDYIMRAVEKGFVSGYPDGTFEPNNPVTRAEFTVMMAGALKLEGNGSELTFTDHDRIGGWAKQAVAQAVQAGIVDGYNDGSFRPNAQITRVEMAAMIARALQLQLNANASTGFADDEAIPQWAKGAVEAIRKLGIVDGRGGNRFVPNETATRAEATVMLLRLLDR</sequence>
<dbReference type="Pfam" id="PF00415">
    <property type="entry name" value="RCC1"/>
    <property type="match status" value="1"/>
</dbReference>
<evidence type="ECO:0000259" key="7">
    <source>
        <dbReference type="PROSITE" id="PS50853"/>
    </source>
</evidence>
<dbReference type="InterPro" id="IPR014756">
    <property type="entry name" value="Ig_E-set"/>
</dbReference>
<dbReference type="InterPro" id="IPR013783">
    <property type="entry name" value="Ig-like_fold"/>
</dbReference>
<dbReference type="InterPro" id="IPR025883">
    <property type="entry name" value="Cadherin-like_domain"/>
</dbReference>
<dbReference type="SUPFAM" id="SSF49265">
    <property type="entry name" value="Fibronectin type III"/>
    <property type="match status" value="1"/>
</dbReference>
<keyword evidence="10" id="KW-1185">Reference proteome</keyword>
<reference evidence="10" key="1">
    <citation type="journal article" date="2019" name="Int. J. Syst. Evol. Microbiol.">
        <title>The Global Catalogue of Microorganisms (GCM) 10K type strain sequencing project: providing services to taxonomists for standard genome sequencing and annotation.</title>
        <authorList>
            <consortium name="The Broad Institute Genomics Platform"/>
            <consortium name="The Broad Institute Genome Sequencing Center for Infectious Disease"/>
            <person name="Wu L."/>
            <person name="Ma J."/>
        </authorList>
    </citation>
    <scope>NUCLEOTIDE SEQUENCE [LARGE SCALE GENOMIC DNA]</scope>
    <source>
        <strain evidence="10">CCUG 57263</strain>
    </source>
</reference>
<dbReference type="PANTHER" id="PTHR22870:SF408">
    <property type="entry name" value="OS09G0560450 PROTEIN"/>
    <property type="match status" value="1"/>
</dbReference>
<proteinExistence type="predicted"/>
<dbReference type="InterPro" id="IPR000408">
    <property type="entry name" value="Reg_chr_condens"/>
</dbReference>